<proteinExistence type="predicted"/>
<sequence>MVRHMFSIIIYHDIKTKASFKTRLERVYYKNGNNVEMIEAGRNDVFLPLKGYAGIIIIWVWGNFCSKPLSINQIHVIYRYSKHPLILWGMNIFCRAF</sequence>
<comment type="caution">
    <text evidence="1">The sequence shown here is derived from an EMBL/GenBank/DDBJ whole genome shotgun (WGS) entry which is preliminary data.</text>
</comment>
<keyword evidence="2" id="KW-1185">Reference proteome</keyword>
<reference evidence="1 2" key="1">
    <citation type="submission" date="2017-11" db="EMBL/GenBank/DDBJ databases">
        <title>Comparitive Functional Genomics of Dry Heat Resistant strains isolated from the Viking Spacecraft.</title>
        <authorList>
            <person name="Seuylemezian A."/>
            <person name="Cooper K."/>
            <person name="Vaishampayan P."/>
        </authorList>
    </citation>
    <scope>NUCLEOTIDE SEQUENCE [LARGE SCALE GENOMIC DNA]</scope>
    <source>
        <strain evidence="1 2">V1-29</strain>
    </source>
</reference>
<evidence type="ECO:0000313" key="2">
    <source>
        <dbReference type="Proteomes" id="UP000234748"/>
    </source>
</evidence>
<evidence type="ECO:0000313" key="1">
    <source>
        <dbReference type="EMBL" id="PLT29528.1"/>
    </source>
</evidence>
<protein>
    <submittedName>
        <fullName evidence="1">Uncharacterized protein</fullName>
    </submittedName>
</protein>
<dbReference type="Proteomes" id="UP000234748">
    <property type="component" value="Unassembled WGS sequence"/>
</dbReference>
<dbReference type="AlphaFoldDB" id="A0A2N5M581"/>
<organism evidence="1 2">
    <name type="scientific">Peribacillus deserti</name>
    <dbReference type="NCBI Taxonomy" id="673318"/>
    <lineage>
        <taxon>Bacteria</taxon>
        <taxon>Bacillati</taxon>
        <taxon>Bacillota</taxon>
        <taxon>Bacilli</taxon>
        <taxon>Bacillales</taxon>
        <taxon>Bacillaceae</taxon>
        <taxon>Peribacillus</taxon>
    </lineage>
</organism>
<gene>
    <name evidence="1" type="ORF">CUU66_12450</name>
</gene>
<accession>A0A2N5M581</accession>
<dbReference type="EMBL" id="PGUY01000038">
    <property type="protein sequence ID" value="PLT29528.1"/>
    <property type="molecule type" value="Genomic_DNA"/>
</dbReference>
<name>A0A2N5M581_9BACI</name>